<evidence type="ECO:0000313" key="4">
    <source>
        <dbReference type="Proteomes" id="UP001500655"/>
    </source>
</evidence>
<protein>
    <submittedName>
        <fullName evidence="3">Glycosyltransferase</fullName>
    </submittedName>
</protein>
<evidence type="ECO:0000259" key="1">
    <source>
        <dbReference type="Pfam" id="PF03033"/>
    </source>
</evidence>
<evidence type="ECO:0000313" key="3">
    <source>
        <dbReference type="EMBL" id="GAA1737628.1"/>
    </source>
</evidence>
<dbReference type="Proteomes" id="UP001500655">
    <property type="component" value="Unassembled WGS sequence"/>
</dbReference>
<proteinExistence type="predicted"/>
<dbReference type="Pfam" id="PF06722">
    <property type="entry name" value="EryCIII-like_C"/>
    <property type="match status" value="1"/>
</dbReference>
<dbReference type="SUPFAM" id="SSF53756">
    <property type="entry name" value="UDP-Glycosyltransferase/glycogen phosphorylase"/>
    <property type="match status" value="1"/>
</dbReference>
<dbReference type="InterPro" id="IPR010610">
    <property type="entry name" value="EryCIII-like_C"/>
</dbReference>
<dbReference type="PANTHER" id="PTHR48050:SF13">
    <property type="entry name" value="STEROL 3-BETA-GLUCOSYLTRANSFERASE UGT80A2"/>
    <property type="match status" value="1"/>
</dbReference>
<dbReference type="Pfam" id="PF03033">
    <property type="entry name" value="Glyco_transf_28"/>
    <property type="match status" value="1"/>
</dbReference>
<gene>
    <name evidence="3" type="ORF">GCM10009681_05390</name>
</gene>
<feature type="domain" description="Glycosyltransferase family 28 N-terminal" evidence="1">
    <location>
        <begin position="4"/>
        <end position="94"/>
    </location>
</feature>
<dbReference type="RefSeq" id="WP_344076371.1">
    <property type="nucleotide sequence ID" value="NZ_BAAALS010000002.1"/>
</dbReference>
<dbReference type="PANTHER" id="PTHR48050">
    <property type="entry name" value="STEROL 3-BETA-GLUCOSYLTRANSFERASE"/>
    <property type="match status" value="1"/>
</dbReference>
<dbReference type="InterPro" id="IPR050426">
    <property type="entry name" value="Glycosyltransferase_28"/>
</dbReference>
<dbReference type="CDD" id="cd03784">
    <property type="entry name" value="GT1_Gtf-like"/>
    <property type="match status" value="1"/>
</dbReference>
<sequence length="389" mass="40992">MATILMTSQGSAGDVLPFVRIGGALRRAGHRVVLISHAPFAAPARAAGLEFHPVDTDTEYARQLALTPHLMGATGPAAVAEFYRRGGFVAQSARELDLLDELHDKGDTILVGRHTSSLAVLIAAERLGAPSAWLALAPVQLLTAPVALRHYRNGLATEIDELRDRAGLPPMTDWRGWFGTVDAVIGLWPGWFDRAGLRSPARVTLAGFPLPDEPVDRATPTIDGAFAGRPLLVTGGTGRMLHPAFYPAALAAAQAAGLPTVVVTRHRDLLPDPLPPRVRWVAHAPFADVLPHVTAIIHHGGIGTLSRALIARTPQLMLADGADRPDNAARVAAAGLGSWLPATDWRPDVVAAKLRELLTAPAPTPAEPVDGDRAAATAIADLLAGEAGW</sequence>
<feature type="domain" description="Erythromycin biosynthesis protein CIII-like C-terminal" evidence="2">
    <location>
        <begin position="263"/>
        <end position="362"/>
    </location>
</feature>
<dbReference type="InterPro" id="IPR004276">
    <property type="entry name" value="GlycoTrans_28_N"/>
</dbReference>
<accession>A0ABN2JSF4</accession>
<organism evidence="3 4">
    <name type="scientific">Luedemannella helvata</name>
    <dbReference type="NCBI Taxonomy" id="349315"/>
    <lineage>
        <taxon>Bacteria</taxon>
        <taxon>Bacillati</taxon>
        <taxon>Actinomycetota</taxon>
        <taxon>Actinomycetes</taxon>
        <taxon>Micromonosporales</taxon>
        <taxon>Micromonosporaceae</taxon>
        <taxon>Luedemannella</taxon>
    </lineage>
</organism>
<reference evidence="4" key="1">
    <citation type="journal article" date="2019" name="Int. J. Syst. Evol. Microbiol.">
        <title>The Global Catalogue of Microorganisms (GCM) 10K type strain sequencing project: providing services to taxonomists for standard genome sequencing and annotation.</title>
        <authorList>
            <consortium name="The Broad Institute Genomics Platform"/>
            <consortium name="The Broad Institute Genome Sequencing Center for Infectious Disease"/>
            <person name="Wu L."/>
            <person name="Ma J."/>
        </authorList>
    </citation>
    <scope>NUCLEOTIDE SEQUENCE [LARGE SCALE GENOMIC DNA]</scope>
    <source>
        <strain evidence="4">JCM 13249</strain>
    </source>
</reference>
<evidence type="ECO:0000259" key="2">
    <source>
        <dbReference type="Pfam" id="PF06722"/>
    </source>
</evidence>
<dbReference type="Gene3D" id="3.40.50.2000">
    <property type="entry name" value="Glycogen Phosphorylase B"/>
    <property type="match status" value="2"/>
</dbReference>
<comment type="caution">
    <text evidence="3">The sequence shown here is derived from an EMBL/GenBank/DDBJ whole genome shotgun (WGS) entry which is preliminary data.</text>
</comment>
<name>A0ABN2JSF4_9ACTN</name>
<keyword evidence="4" id="KW-1185">Reference proteome</keyword>
<dbReference type="EMBL" id="BAAALS010000002">
    <property type="protein sequence ID" value="GAA1737628.1"/>
    <property type="molecule type" value="Genomic_DNA"/>
</dbReference>
<dbReference type="InterPro" id="IPR002213">
    <property type="entry name" value="UDP_glucos_trans"/>
</dbReference>